<evidence type="ECO:0000256" key="1">
    <source>
        <dbReference type="ARBA" id="ARBA00004496"/>
    </source>
</evidence>
<name>A0A3N0ADA0_9ACTN</name>
<keyword evidence="7 11" id="KW-0175">Coiled coil</keyword>
<dbReference type="InterPro" id="IPR018368">
    <property type="entry name" value="ClpA/B_CS1"/>
</dbReference>
<dbReference type="InterPro" id="IPR041546">
    <property type="entry name" value="ClpA/ClpB_AAA_lid"/>
</dbReference>
<dbReference type="InterPro" id="IPR004176">
    <property type="entry name" value="Clp_R_N"/>
</dbReference>
<evidence type="ECO:0000256" key="3">
    <source>
        <dbReference type="ARBA" id="ARBA00022737"/>
    </source>
</evidence>
<keyword evidence="14" id="KW-1185">Reference proteome</keyword>
<evidence type="ECO:0000256" key="9">
    <source>
        <dbReference type="ARBA" id="ARBA00026057"/>
    </source>
</evidence>
<evidence type="ECO:0000256" key="4">
    <source>
        <dbReference type="ARBA" id="ARBA00022741"/>
    </source>
</evidence>
<dbReference type="FunFam" id="3.40.50.300:FF:000010">
    <property type="entry name" value="Chaperone clpB 1, putative"/>
    <property type="match status" value="1"/>
</dbReference>
<dbReference type="OrthoDB" id="9803641at2"/>
<gene>
    <name evidence="11 13" type="primary">clpB</name>
    <name evidence="13" type="ORF">DMP07_08530</name>
</gene>
<dbReference type="Pfam" id="PF02861">
    <property type="entry name" value="Clp_N"/>
    <property type="match status" value="1"/>
</dbReference>
<dbReference type="EMBL" id="QICB01000010">
    <property type="protein sequence ID" value="RNL18398.1"/>
    <property type="molecule type" value="Genomic_DNA"/>
</dbReference>
<evidence type="ECO:0000313" key="14">
    <source>
        <dbReference type="Proteomes" id="UP000267368"/>
    </source>
</evidence>
<keyword evidence="6 11" id="KW-0346">Stress response</keyword>
<dbReference type="Gene3D" id="1.10.8.60">
    <property type="match status" value="1"/>
</dbReference>
<dbReference type="PROSITE" id="PS00870">
    <property type="entry name" value="CLPAB_1"/>
    <property type="match status" value="1"/>
</dbReference>
<evidence type="ECO:0000256" key="11">
    <source>
        <dbReference type="RuleBase" id="RU362034"/>
    </source>
</evidence>
<comment type="function">
    <text evidence="11">Part of a stress-induced multi-chaperone system, it is involved in the recovery of the cell from heat-induced damage, in cooperation with DnaK, DnaJ and GrpE.</text>
</comment>
<accession>A0A3N0ADA0</accession>
<dbReference type="PRINTS" id="PR00300">
    <property type="entry name" value="CLPPROTEASEA"/>
</dbReference>
<dbReference type="GO" id="GO:0005524">
    <property type="term" value="F:ATP binding"/>
    <property type="evidence" value="ECO:0007669"/>
    <property type="project" value="UniProtKB-UniRule"/>
</dbReference>
<comment type="subcellular location">
    <subcellularLocation>
        <location evidence="1 11">Cytoplasm</location>
    </subcellularLocation>
</comment>
<dbReference type="InterPro" id="IPR019489">
    <property type="entry name" value="Clp_ATPase_C"/>
</dbReference>
<dbReference type="CDD" id="cd00009">
    <property type="entry name" value="AAA"/>
    <property type="match status" value="1"/>
</dbReference>
<proteinExistence type="inferred from homology"/>
<evidence type="ECO:0000256" key="8">
    <source>
        <dbReference type="ARBA" id="ARBA00023186"/>
    </source>
</evidence>
<keyword evidence="11" id="KW-0963">Cytoplasm</keyword>
<feature type="coiled-coil region" evidence="11">
    <location>
        <begin position="400"/>
        <end position="434"/>
    </location>
</feature>
<dbReference type="Gene3D" id="1.10.1780.10">
    <property type="entry name" value="Clp, N-terminal domain"/>
    <property type="match status" value="1"/>
</dbReference>
<evidence type="ECO:0000256" key="6">
    <source>
        <dbReference type="ARBA" id="ARBA00023016"/>
    </source>
</evidence>
<feature type="domain" description="Clp R" evidence="12">
    <location>
        <begin position="3"/>
        <end position="147"/>
    </location>
</feature>
<dbReference type="InterPro" id="IPR001270">
    <property type="entry name" value="ClpA/B"/>
</dbReference>
<dbReference type="Pfam" id="PF00004">
    <property type="entry name" value="AAA"/>
    <property type="match status" value="1"/>
</dbReference>
<dbReference type="RefSeq" id="WP_123198723.1">
    <property type="nucleotide sequence ID" value="NZ_QICB01000010.1"/>
</dbReference>
<dbReference type="InterPro" id="IPR003959">
    <property type="entry name" value="ATPase_AAA_core"/>
</dbReference>
<sequence>MRLDKLAVTAQEAFQAAMGVAGDADTASVDTIHLLKALLDSGENNLSAIIKRVGADPDQLKTSVEAAIANGPKVTGGVMGMPLPTQGLISAIDNAVKIAEKMGDSYATSEHLLIALTEDKGQAGKILTGAGVTRKNIEEAYDNLRGDTRITDQQSKPELDALNTYGQNLTQQAREGKLDPVIGRSDEIRRTIQVLSRRTKNNPVLIGEPGVGKTAIVEGLAQRIVAGDVPSSLRDRDIVALDLGAMVAGAKYRGEFEDRLKAVLREVKQSDGQIILFIDELHTIVGAGSTGDSSMDAGNMLKPALARGELHAIGATTLDEYRKYIEKDAALERRFQTVLVGEPTVEDTIAILRGLKEKYEIHHGVRITDSAIVSAAELSNRYISDRFLPDKAIDLMDEAASRLRIEIDSMPQEIDEAQRKYTQMQIEEQALMKEDDPASKERLEELRRQMATSKEWLDVRKAEWRNEKDVIESVQRLKADIDAAHVEEEQATREGDLSKASEIRYARIPELQRQLAAAEEAVSAKQGDGAILKEEVSEEEIAEVVSSWTGIPVSKMMQGELSKLIDLEAKLHERVVGQDEAVAAVAGAIRRSRAGLSDPNRPIGSFLFLGPTGVGKTELAKALAECLFDDERAMVRIDMSEYMEKFSVQRLIGAPPGYVGYDEGGQLTEAVRRRPYSVILLDEMEKAHQDVFNILLQVLDDGRLTDGQGRVVSFKNAIIIMTSNVGSQAIREFNRQNENAGSMVEDMMQGDMAAMAKKIAELQTQVDEALRNTFRPEFLNRIDDVITFKSLTSAEMEPIVDLQLAEVRKRLADRRIELVVQPAAVEQLAIDGFDPVYGARPLKRLVQREVVDRVANEMIAGHVMEGSTVTIDMDIMDGYTCTVQNPAPVESVAADAPVDGAYEVPEA</sequence>
<dbReference type="GO" id="GO:0034605">
    <property type="term" value="P:cellular response to heat"/>
    <property type="evidence" value="ECO:0007669"/>
    <property type="project" value="TreeGrafter"/>
</dbReference>
<comment type="caution">
    <text evidence="13">The sequence shown here is derived from an EMBL/GenBank/DDBJ whole genome shotgun (WGS) entry which is preliminary data.</text>
</comment>
<dbReference type="GO" id="GO:0042026">
    <property type="term" value="P:protein refolding"/>
    <property type="evidence" value="ECO:0007669"/>
    <property type="project" value="UniProtKB-UniRule"/>
</dbReference>
<keyword evidence="4 11" id="KW-0547">Nucleotide-binding</keyword>
<dbReference type="SUPFAM" id="SSF52540">
    <property type="entry name" value="P-loop containing nucleoside triphosphate hydrolases"/>
    <property type="match status" value="2"/>
</dbReference>
<dbReference type="PROSITE" id="PS51903">
    <property type="entry name" value="CLP_R"/>
    <property type="match status" value="1"/>
</dbReference>
<dbReference type="AlphaFoldDB" id="A0A3N0ADA0"/>
<protein>
    <recommendedName>
        <fullName evidence="11">Chaperone protein ClpB</fullName>
    </recommendedName>
</protein>
<evidence type="ECO:0000256" key="10">
    <source>
        <dbReference type="PROSITE-ProRule" id="PRU01251"/>
    </source>
</evidence>
<dbReference type="Proteomes" id="UP000267368">
    <property type="component" value="Unassembled WGS sequence"/>
</dbReference>
<evidence type="ECO:0000313" key="13">
    <source>
        <dbReference type="EMBL" id="RNL18398.1"/>
    </source>
</evidence>
<comment type="similarity">
    <text evidence="2 11">Belongs to the ClpA/ClpB family.</text>
</comment>
<dbReference type="InterPro" id="IPR027417">
    <property type="entry name" value="P-loop_NTPase"/>
</dbReference>
<dbReference type="Pfam" id="PF07724">
    <property type="entry name" value="AAA_2"/>
    <property type="match status" value="1"/>
</dbReference>
<keyword evidence="3 10" id="KW-0677">Repeat</keyword>
<dbReference type="GO" id="GO:0005737">
    <property type="term" value="C:cytoplasm"/>
    <property type="evidence" value="ECO:0007669"/>
    <property type="project" value="UniProtKB-SubCell"/>
</dbReference>
<dbReference type="NCBIfam" id="TIGR03346">
    <property type="entry name" value="chaperone_ClpB"/>
    <property type="match status" value="1"/>
</dbReference>
<keyword evidence="5 11" id="KW-0067">ATP-binding</keyword>
<dbReference type="FunFam" id="3.40.50.300:FF:000025">
    <property type="entry name" value="ATP-dependent Clp protease subunit"/>
    <property type="match status" value="1"/>
</dbReference>
<evidence type="ECO:0000256" key="7">
    <source>
        <dbReference type="ARBA" id="ARBA00023054"/>
    </source>
</evidence>
<dbReference type="Pfam" id="PF10431">
    <property type="entry name" value="ClpB_D2-small"/>
    <property type="match status" value="1"/>
</dbReference>
<dbReference type="PANTHER" id="PTHR11638:SF18">
    <property type="entry name" value="HEAT SHOCK PROTEIN 104"/>
    <property type="match status" value="1"/>
</dbReference>
<comment type="subunit">
    <text evidence="9">Homohexamer. The oligomerization is ATP-dependent.</text>
</comment>
<evidence type="ECO:0000256" key="2">
    <source>
        <dbReference type="ARBA" id="ARBA00008675"/>
    </source>
</evidence>
<dbReference type="SUPFAM" id="SSF81923">
    <property type="entry name" value="Double Clp-N motif"/>
    <property type="match status" value="1"/>
</dbReference>
<dbReference type="FunFam" id="3.40.50.300:FF:000120">
    <property type="entry name" value="ATP-dependent chaperone ClpB"/>
    <property type="match status" value="1"/>
</dbReference>
<keyword evidence="8 11" id="KW-0143">Chaperone</keyword>
<organism evidence="13 14">
    <name type="scientific">Slackia faecicanis</name>
    <dbReference type="NCBI Taxonomy" id="255723"/>
    <lineage>
        <taxon>Bacteria</taxon>
        <taxon>Bacillati</taxon>
        <taxon>Actinomycetota</taxon>
        <taxon>Coriobacteriia</taxon>
        <taxon>Eggerthellales</taxon>
        <taxon>Eggerthellaceae</taxon>
        <taxon>Slackia</taxon>
    </lineage>
</organism>
<comment type="subunit">
    <text evidence="11">Homohexamer; The oligomerization is ATP-dependent.</text>
</comment>
<dbReference type="SMART" id="SM01086">
    <property type="entry name" value="ClpB_D2-small"/>
    <property type="match status" value="1"/>
</dbReference>
<dbReference type="InterPro" id="IPR003593">
    <property type="entry name" value="AAA+_ATPase"/>
</dbReference>
<dbReference type="PANTHER" id="PTHR11638">
    <property type="entry name" value="ATP-DEPENDENT CLP PROTEASE"/>
    <property type="match status" value="1"/>
</dbReference>
<reference evidence="14" key="1">
    <citation type="submission" date="2018-05" db="EMBL/GenBank/DDBJ databases">
        <title>Genome Sequencing of selected type strains of the family Eggerthellaceae.</title>
        <authorList>
            <person name="Danylec N."/>
            <person name="Stoll D.A."/>
            <person name="Doetsch A."/>
            <person name="Huch M."/>
        </authorList>
    </citation>
    <scope>NUCLEOTIDE SEQUENCE [LARGE SCALE GENOMIC DNA]</scope>
    <source>
        <strain evidence="14">DSM 17537</strain>
    </source>
</reference>
<feature type="coiled-coil region" evidence="11">
    <location>
        <begin position="474"/>
        <end position="528"/>
    </location>
</feature>
<dbReference type="Gene3D" id="3.40.50.300">
    <property type="entry name" value="P-loop containing nucleotide triphosphate hydrolases"/>
    <property type="match status" value="3"/>
</dbReference>
<evidence type="ECO:0000256" key="5">
    <source>
        <dbReference type="ARBA" id="ARBA00022840"/>
    </source>
</evidence>
<dbReference type="Pfam" id="PF17871">
    <property type="entry name" value="AAA_lid_9"/>
    <property type="match status" value="1"/>
</dbReference>
<dbReference type="GO" id="GO:0016887">
    <property type="term" value="F:ATP hydrolysis activity"/>
    <property type="evidence" value="ECO:0007669"/>
    <property type="project" value="InterPro"/>
</dbReference>
<dbReference type="InterPro" id="IPR050130">
    <property type="entry name" value="ClpA_ClpB"/>
</dbReference>
<dbReference type="InterPro" id="IPR017730">
    <property type="entry name" value="Chaperonin_ClpB"/>
</dbReference>
<dbReference type="CDD" id="cd19499">
    <property type="entry name" value="RecA-like_ClpB_Hsp104-like"/>
    <property type="match status" value="1"/>
</dbReference>
<evidence type="ECO:0000259" key="12">
    <source>
        <dbReference type="PROSITE" id="PS51903"/>
    </source>
</evidence>
<dbReference type="SMART" id="SM00382">
    <property type="entry name" value="AAA"/>
    <property type="match status" value="2"/>
</dbReference>
<dbReference type="InterPro" id="IPR036628">
    <property type="entry name" value="Clp_N_dom_sf"/>
</dbReference>